<dbReference type="Pfam" id="PF04313">
    <property type="entry name" value="HSDR_N"/>
    <property type="match status" value="1"/>
</dbReference>
<dbReference type="GO" id="GO:0009035">
    <property type="term" value="F:type I site-specific deoxyribonuclease activity"/>
    <property type="evidence" value="ECO:0007669"/>
    <property type="project" value="UniProtKB-EC"/>
</dbReference>
<dbReference type="InterPro" id="IPR014001">
    <property type="entry name" value="Helicase_ATP-bd"/>
</dbReference>
<evidence type="ECO:0000313" key="14">
    <source>
        <dbReference type="EMBL" id="PPJ65225.1"/>
    </source>
</evidence>
<evidence type="ECO:0000256" key="12">
    <source>
        <dbReference type="SAM" id="Coils"/>
    </source>
</evidence>
<dbReference type="InterPro" id="IPR040980">
    <property type="entry name" value="SWI2_SNF2"/>
</dbReference>
<evidence type="ECO:0000313" key="15">
    <source>
        <dbReference type="Proteomes" id="UP000239589"/>
    </source>
</evidence>
<dbReference type="Pfam" id="PF18766">
    <property type="entry name" value="SWI2_SNF2"/>
    <property type="match status" value="1"/>
</dbReference>
<comment type="caution">
    <text evidence="14">The sequence shown here is derived from an EMBL/GenBank/DDBJ whole genome shotgun (WGS) entry which is preliminary data.</text>
</comment>
<keyword evidence="4" id="KW-0540">Nuclease</keyword>
<keyword evidence="7" id="KW-0255">Endonuclease</keyword>
<dbReference type="PANTHER" id="PTHR30195">
    <property type="entry name" value="TYPE I SITE-SPECIFIC DEOXYRIBONUCLEASE PROTEIN SUBUNIT M AND R"/>
    <property type="match status" value="1"/>
</dbReference>
<evidence type="ECO:0000259" key="13">
    <source>
        <dbReference type="PROSITE" id="PS51192"/>
    </source>
</evidence>
<evidence type="ECO:0000256" key="6">
    <source>
        <dbReference type="ARBA" id="ARBA00022747"/>
    </source>
</evidence>
<dbReference type="Gene3D" id="3.90.1570.50">
    <property type="match status" value="1"/>
</dbReference>
<evidence type="ECO:0000256" key="4">
    <source>
        <dbReference type="ARBA" id="ARBA00022722"/>
    </source>
</evidence>
<dbReference type="PROSITE" id="PS51192">
    <property type="entry name" value="HELICASE_ATP_BIND_1"/>
    <property type="match status" value="1"/>
</dbReference>
<evidence type="ECO:0000256" key="10">
    <source>
        <dbReference type="ARBA" id="ARBA00023125"/>
    </source>
</evidence>
<dbReference type="OrthoDB" id="9758243at2"/>
<reference evidence="14 15" key="1">
    <citation type="submission" date="2018-02" db="EMBL/GenBank/DDBJ databases">
        <title>Discovery of a pederin family compound in a non-symbiotic bloom-forming cyanobacterium.</title>
        <authorList>
            <person name="Kust A."/>
            <person name="Mares J."/>
            <person name="Jokela J."/>
            <person name="Urajova P."/>
            <person name="Hajek J."/>
            <person name="Saurav K."/>
            <person name="Voracova K."/>
            <person name="Fewer D.P."/>
            <person name="Haapaniemi E."/>
            <person name="Permi P."/>
            <person name="Rehakova K."/>
            <person name="Sivonen K."/>
            <person name="Hrouzek P."/>
        </authorList>
    </citation>
    <scope>NUCLEOTIDE SEQUENCE [LARGE SCALE GENOMIC DNA]</scope>
    <source>
        <strain evidence="14 15">CHARLIE-1</strain>
    </source>
</reference>
<dbReference type="Pfam" id="PF22679">
    <property type="entry name" value="T1R_D3-like"/>
    <property type="match status" value="1"/>
</dbReference>
<dbReference type="GO" id="GO:0009307">
    <property type="term" value="P:DNA restriction-modification system"/>
    <property type="evidence" value="ECO:0007669"/>
    <property type="project" value="UniProtKB-KW"/>
</dbReference>
<evidence type="ECO:0000256" key="2">
    <source>
        <dbReference type="ARBA" id="ARBA00008598"/>
    </source>
</evidence>
<sequence length="1030" mass="118714">MSESSAVQKPMLKYAHQIGWEYLTTKEALQRRGGDKKERLFADIIRSQLIKLNPGIVTPDNVETIIQDLRNINSDIEGNRTILNCLKGQKSTFVSSENREINITFIDFNTPANNIFHVTDEWEQNGIAFNNRADVIFLINGIPVAIAETKAENLADGISKGIEQIRRYHHQTPDLLVFPQVFEVSELWNFWYGLTWNTNRKNLFIWKTKTDDKIAEGDYEEKIKTFFAHHRFLNVLKYYIVFLERDEGLTKVVLRQHQTRAVEKVLERIQDANKKRGLVWHTQGSGKTLTMITVAALLRNISGDNTVIMLIDRNELENQLDKNLMAYGIKSYEIAESKEDLQKFIKNDYRGLIVAMIHKFDKMNVENPRSTITVLVDEAHRTTGGNFGNYLMAALPNATFIGFTGTPIIKAAKGKSTFETFGHPDDANRTLDLYSTGDSVRDGTTLKLNYTIAKSEFLVPKEILEKEFLQLKEAEGVSDVEELNGILDRAVKLKEFLKGDDRVNKVAQVVAQHFREYVEPMGFKAFLVGVDREACKFYKEALDKYLPPEYSTIVYSRTTADKLRDYNLTEAEEKEVRKAFIKKSVVSAKIPLPDAVINFIESRYQDFTYNSNSQTLTIKGYCSHEDFEQIKTLANGDINAITKITQLYENYRQALPKILIVTEKLLTGFDAPILYCMYLDKPMRDHVLLQGIARVNRPYEDGEGLVKPYGFVVDFIGIFGDNLEKALSFESGEINNIIQNINVLKASFQEKMATETPEYLPLTKGWDDKAKERAAVYFQDKDVREKFFKFVRQIQSIYEILSPDPFLRPFMENYQAIIRLYGTIRAAYNTSPYIDIELTAKTKELVRKNVTISDLEMPGIIYELNAQQLEKFHETQTTETVKVLNLSKALFKDVEDKSRKSPFLISIGDRAEKIRQQFENRQIEATEALARLEEIAKERIQAETERENLQIDENTYAIYTVIKQVIDNVEVNQAETINSIYNNFLDYRWDARHEVDLRTELYVTLYKMTNSVEQTINITNNLLKLERVES</sequence>
<evidence type="ECO:0000256" key="8">
    <source>
        <dbReference type="ARBA" id="ARBA00022801"/>
    </source>
</evidence>
<dbReference type="NCBIfam" id="TIGR00348">
    <property type="entry name" value="hsdR"/>
    <property type="match status" value="1"/>
</dbReference>
<comment type="subunit">
    <text evidence="3 11">The type I restriction/modification system is composed of three polypeptides R, M and S.</text>
</comment>
<feature type="coiled-coil region" evidence="12">
    <location>
        <begin position="915"/>
        <end position="952"/>
    </location>
</feature>
<name>A0A2S6CZP0_9CYAN</name>
<proteinExistence type="inferred from homology"/>
<evidence type="ECO:0000256" key="1">
    <source>
        <dbReference type="ARBA" id="ARBA00000851"/>
    </source>
</evidence>
<dbReference type="CDD" id="cd18800">
    <property type="entry name" value="SF2_C_EcoR124I-like"/>
    <property type="match status" value="1"/>
</dbReference>
<dbReference type="RefSeq" id="WP_104385943.1">
    <property type="nucleotide sequence ID" value="NZ_PGEM01000003.1"/>
</dbReference>
<dbReference type="SUPFAM" id="SSF52540">
    <property type="entry name" value="P-loop containing nucleoside triphosphate hydrolases"/>
    <property type="match status" value="1"/>
</dbReference>
<comment type="similarity">
    <text evidence="2 11">Belongs to the HsdR family.</text>
</comment>
<dbReference type="Gene3D" id="3.40.50.300">
    <property type="entry name" value="P-loop containing nucleotide triphosphate hydrolases"/>
    <property type="match status" value="2"/>
</dbReference>
<evidence type="ECO:0000256" key="9">
    <source>
        <dbReference type="ARBA" id="ARBA00022840"/>
    </source>
</evidence>
<gene>
    <name evidence="14" type="ORF">CUN59_00200</name>
</gene>
<dbReference type="Proteomes" id="UP000239589">
    <property type="component" value="Unassembled WGS sequence"/>
</dbReference>
<dbReference type="InterPro" id="IPR004473">
    <property type="entry name" value="Restrct_endonuc_typeI_HsdR"/>
</dbReference>
<keyword evidence="9 11" id="KW-0067">ATP-binding</keyword>
<evidence type="ECO:0000256" key="7">
    <source>
        <dbReference type="ARBA" id="ARBA00022759"/>
    </source>
</evidence>
<dbReference type="InterPro" id="IPR055180">
    <property type="entry name" value="HsdR_RecA-like_helicase_dom_2"/>
</dbReference>
<keyword evidence="12" id="KW-0175">Coiled coil</keyword>
<organism evidence="14 15">
    <name type="scientific">Cuspidothrix issatschenkoi CHARLIE-1</name>
    <dbReference type="NCBI Taxonomy" id="2052836"/>
    <lineage>
        <taxon>Bacteria</taxon>
        <taxon>Bacillati</taxon>
        <taxon>Cyanobacteriota</taxon>
        <taxon>Cyanophyceae</taxon>
        <taxon>Nostocales</taxon>
        <taxon>Aphanizomenonaceae</taxon>
        <taxon>Cuspidothrix</taxon>
    </lineage>
</organism>
<dbReference type="GO" id="GO:0003677">
    <property type="term" value="F:DNA binding"/>
    <property type="evidence" value="ECO:0007669"/>
    <property type="project" value="UniProtKB-KW"/>
</dbReference>
<dbReference type="InterPro" id="IPR007409">
    <property type="entry name" value="Restrct_endonuc_type1_HsdR_N"/>
</dbReference>
<evidence type="ECO:0000256" key="11">
    <source>
        <dbReference type="RuleBase" id="RU364115"/>
    </source>
</evidence>
<keyword evidence="5 11" id="KW-0547">Nucleotide-binding</keyword>
<keyword evidence="10 11" id="KW-0238">DNA-binding</keyword>
<dbReference type="PANTHER" id="PTHR30195:SF15">
    <property type="entry name" value="TYPE I RESTRICTION ENZYME HINDI ENDONUCLEASE SUBUNIT"/>
    <property type="match status" value="1"/>
</dbReference>
<keyword evidence="8 11" id="KW-0378">Hydrolase</keyword>
<dbReference type="AlphaFoldDB" id="A0A2S6CZP0"/>
<dbReference type="CDD" id="cd22332">
    <property type="entry name" value="HsdR_N"/>
    <property type="match status" value="1"/>
</dbReference>
<evidence type="ECO:0000256" key="5">
    <source>
        <dbReference type="ARBA" id="ARBA00022741"/>
    </source>
</evidence>
<keyword evidence="6 11" id="KW-0680">Restriction system</keyword>
<comment type="catalytic activity">
    <reaction evidence="1 11">
        <text>Endonucleolytic cleavage of DNA to give random double-stranded fragments with terminal 5'-phosphates, ATP is simultaneously hydrolyzed.</text>
        <dbReference type="EC" id="3.1.21.3"/>
    </reaction>
</comment>
<feature type="domain" description="Helicase ATP-binding" evidence="13">
    <location>
        <begin position="268"/>
        <end position="425"/>
    </location>
</feature>
<dbReference type="InterPro" id="IPR051268">
    <property type="entry name" value="Type-I_R_enzyme_R_subunit"/>
</dbReference>
<protein>
    <recommendedName>
        <fullName evidence="11">Type I restriction enzyme endonuclease subunit</fullName>
        <shortName evidence="11">R protein</shortName>
        <ecNumber evidence="11">3.1.21.3</ecNumber>
    </recommendedName>
</protein>
<dbReference type="EMBL" id="PGEM01000003">
    <property type="protein sequence ID" value="PPJ65225.1"/>
    <property type="molecule type" value="Genomic_DNA"/>
</dbReference>
<dbReference type="InterPro" id="IPR027417">
    <property type="entry name" value="P-loop_NTPase"/>
</dbReference>
<dbReference type="CDD" id="cd18030">
    <property type="entry name" value="DEXHc_RE_I_HsdR"/>
    <property type="match status" value="1"/>
</dbReference>
<comment type="function">
    <text evidence="11">Subunit R is required for both nuclease and ATPase activities, but not for modification.</text>
</comment>
<dbReference type="EC" id="3.1.21.3" evidence="11"/>
<evidence type="ECO:0000256" key="3">
    <source>
        <dbReference type="ARBA" id="ARBA00011296"/>
    </source>
</evidence>
<keyword evidence="15" id="KW-1185">Reference proteome</keyword>
<accession>A0A2S6CZP0</accession>
<dbReference type="GO" id="GO:0005524">
    <property type="term" value="F:ATP binding"/>
    <property type="evidence" value="ECO:0007669"/>
    <property type="project" value="UniProtKB-KW"/>
</dbReference>
<dbReference type="SMART" id="SM00487">
    <property type="entry name" value="DEXDc"/>
    <property type="match status" value="1"/>
</dbReference>